<proteinExistence type="predicted"/>
<evidence type="ECO:0000313" key="2">
    <source>
        <dbReference type="EMBL" id="TKR83168.1"/>
    </source>
</evidence>
<name>A0A4U5NJ55_STECR</name>
<protein>
    <submittedName>
        <fullName evidence="2">Uncharacterized protein</fullName>
    </submittedName>
</protein>
<reference evidence="2 3" key="1">
    <citation type="journal article" date="2015" name="Genome Biol.">
        <title>Comparative genomics of Steinernema reveals deeply conserved gene regulatory networks.</title>
        <authorList>
            <person name="Dillman A.R."/>
            <person name="Macchietto M."/>
            <person name="Porter C.F."/>
            <person name="Rogers A."/>
            <person name="Williams B."/>
            <person name="Antoshechkin I."/>
            <person name="Lee M.M."/>
            <person name="Goodwin Z."/>
            <person name="Lu X."/>
            <person name="Lewis E.E."/>
            <person name="Goodrich-Blair H."/>
            <person name="Stock S.P."/>
            <person name="Adams B.J."/>
            <person name="Sternberg P.W."/>
            <person name="Mortazavi A."/>
        </authorList>
    </citation>
    <scope>NUCLEOTIDE SEQUENCE [LARGE SCALE GENOMIC DNA]</scope>
    <source>
        <strain evidence="2 3">ALL</strain>
    </source>
</reference>
<dbReference type="AlphaFoldDB" id="A0A4U5NJ55"/>
<feature type="region of interest" description="Disordered" evidence="1">
    <location>
        <begin position="36"/>
        <end position="70"/>
    </location>
</feature>
<sequence>MRRLSNLLFQIRIVLRALMSRESHGKELQNILRVDGHVSHRTTGERRRNERTADETQLAAPDRSHFSLRR</sequence>
<organism evidence="2 3">
    <name type="scientific">Steinernema carpocapsae</name>
    <name type="common">Entomopathogenic nematode</name>
    <dbReference type="NCBI Taxonomy" id="34508"/>
    <lineage>
        <taxon>Eukaryota</taxon>
        <taxon>Metazoa</taxon>
        <taxon>Ecdysozoa</taxon>
        <taxon>Nematoda</taxon>
        <taxon>Chromadorea</taxon>
        <taxon>Rhabditida</taxon>
        <taxon>Tylenchina</taxon>
        <taxon>Panagrolaimomorpha</taxon>
        <taxon>Strongyloidoidea</taxon>
        <taxon>Steinernematidae</taxon>
        <taxon>Steinernema</taxon>
    </lineage>
</organism>
<dbReference type="EMBL" id="AZBU02000004">
    <property type="protein sequence ID" value="TKR83168.1"/>
    <property type="molecule type" value="Genomic_DNA"/>
</dbReference>
<dbReference type="Proteomes" id="UP000298663">
    <property type="component" value="Unassembled WGS sequence"/>
</dbReference>
<comment type="caution">
    <text evidence="2">The sequence shown here is derived from an EMBL/GenBank/DDBJ whole genome shotgun (WGS) entry which is preliminary data.</text>
</comment>
<evidence type="ECO:0000256" key="1">
    <source>
        <dbReference type="SAM" id="MobiDB-lite"/>
    </source>
</evidence>
<keyword evidence="3" id="KW-1185">Reference proteome</keyword>
<feature type="compositionally biased region" description="Basic and acidic residues" evidence="1">
    <location>
        <begin position="36"/>
        <end position="54"/>
    </location>
</feature>
<gene>
    <name evidence="2" type="ORF">L596_016798</name>
</gene>
<reference evidence="2 3" key="2">
    <citation type="journal article" date="2019" name="G3 (Bethesda)">
        <title>Hybrid Assembly of the Genome of the Entomopathogenic Nematode Steinernema carpocapsae Identifies the X-Chromosome.</title>
        <authorList>
            <person name="Serra L."/>
            <person name="Macchietto M."/>
            <person name="Macias-Munoz A."/>
            <person name="McGill C.J."/>
            <person name="Rodriguez I.M."/>
            <person name="Rodriguez B."/>
            <person name="Murad R."/>
            <person name="Mortazavi A."/>
        </authorList>
    </citation>
    <scope>NUCLEOTIDE SEQUENCE [LARGE SCALE GENOMIC DNA]</scope>
    <source>
        <strain evidence="2 3">ALL</strain>
    </source>
</reference>
<evidence type="ECO:0000313" key="3">
    <source>
        <dbReference type="Proteomes" id="UP000298663"/>
    </source>
</evidence>
<accession>A0A4U5NJ55</accession>